<sequence>MKIATYNINGINGRLEHLLRWLREAQPDIVCLQELKREQHSFPESALKDAGYNAIWQGQKSWNGVAILAKNEIRELHRDLPGDDDEFTHSRYIEAFVDDVVIGCIYLPNGNPWPGPKFDYKLRWFRRLADHAKGLVNRELPVLLVGDYNVMPTELDTYKPAKYLENALFRPESREAFKKLVDQGWTDAIRDLYPHERIYTFWDYLRNAYGRNAGLRLDHFLLNKHIAPRLRTAQVDKHVRGWEHSSDHAPVWIELA</sequence>
<evidence type="ECO:0000313" key="9">
    <source>
        <dbReference type="EMBL" id="SDH19784.1"/>
    </source>
</evidence>
<evidence type="ECO:0000256" key="7">
    <source>
        <dbReference type="PIRSR" id="PIRSR604808-3"/>
    </source>
</evidence>
<comment type="cofactor">
    <cofactor evidence="6">
        <name>Mg(2+)</name>
        <dbReference type="ChEBI" id="CHEBI:18420"/>
    </cofactor>
    <cofactor evidence="6">
        <name>Mn(2+)</name>
        <dbReference type="ChEBI" id="CHEBI:29035"/>
    </cofactor>
    <text evidence="6">Probably binds two magnesium or manganese ions per subunit.</text>
</comment>
<dbReference type="InterPro" id="IPR020847">
    <property type="entry name" value="AP_endonuclease_F1_BS"/>
</dbReference>
<dbReference type="GO" id="GO:0008311">
    <property type="term" value="F:double-stranded DNA 3'-5' DNA exonuclease activity"/>
    <property type="evidence" value="ECO:0007669"/>
    <property type="project" value="InterPro"/>
</dbReference>
<evidence type="ECO:0000256" key="5">
    <source>
        <dbReference type="PIRSR" id="PIRSR604808-1"/>
    </source>
</evidence>
<dbReference type="PROSITE" id="PS00726">
    <property type="entry name" value="AP_NUCLEASE_F1_1"/>
    <property type="match status" value="1"/>
</dbReference>
<feature type="active site" evidence="5">
    <location>
        <position position="106"/>
    </location>
</feature>
<feature type="site" description="Important for catalytic activity" evidence="7">
    <location>
        <position position="218"/>
    </location>
</feature>
<keyword evidence="10" id="KW-1185">Reference proteome</keyword>
<dbReference type="InterPro" id="IPR005135">
    <property type="entry name" value="Endo/exonuclease/phosphatase"/>
</dbReference>
<evidence type="ECO:0000256" key="3">
    <source>
        <dbReference type="ARBA" id="ARBA00022801"/>
    </source>
</evidence>
<feature type="binding site" evidence="6">
    <location>
        <position position="7"/>
    </location>
    <ligand>
        <name>Mg(2+)</name>
        <dbReference type="ChEBI" id="CHEBI:18420"/>
        <label>1</label>
    </ligand>
</feature>
<reference evidence="10" key="1">
    <citation type="submission" date="2016-10" db="EMBL/GenBank/DDBJ databases">
        <authorList>
            <person name="Varghese N."/>
            <person name="Submissions S."/>
        </authorList>
    </citation>
    <scope>NUCLEOTIDE SEQUENCE [LARGE SCALE GENOMIC DNA]</scope>
    <source>
        <strain evidence="10">Gh-67</strain>
    </source>
</reference>
<dbReference type="PANTHER" id="PTHR43250:SF1">
    <property type="entry name" value="EXODEOXYRIBONUCLEASE III"/>
    <property type="match status" value="1"/>
</dbReference>
<dbReference type="GO" id="GO:0004519">
    <property type="term" value="F:endonuclease activity"/>
    <property type="evidence" value="ECO:0007669"/>
    <property type="project" value="InterPro"/>
</dbReference>
<dbReference type="RefSeq" id="WP_091168843.1">
    <property type="nucleotide sequence ID" value="NZ_FNCG01000007.1"/>
</dbReference>
<evidence type="ECO:0000256" key="1">
    <source>
        <dbReference type="ARBA" id="ARBA00007092"/>
    </source>
</evidence>
<keyword evidence="6" id="KW-0464">Manganese</keyword>
<feature type="domain" description="Endonuclease/exonuclease/phosphatase" evidence="8">
    <location>
        <begin position="4"/>
        <end position="248"/>
    </location>
</feature>
<dbReference type="Gene3D" id="3.60.10.10">
    <property type="entry name" value="Endonuclease/exonuclease/phosphatase"/>
    <property type="match status" value="1"/>
</dbReference>
<accession>A0A1G8AFP3</accession>
<feature type="binding site" evidence="6">
    <location>
        <position position="149"/>
    </location>
    <ligand>
        <name>Mg(2+)</name>
        <dbReference type="ChEBI" id="CHEBI:18420"/>
        <label>1</label>
    </ligand>
</feature>
<feature type="binding site" evidence="6">
    <location>
        <position position="147"/>
    </location>
    <ligand>
        <name>Mg(2+)</name>
        <dbReference type="ChEBI" id="CHEBI:18420"/>
        <label>1</label>
    </ligand>
</feature>
<evidence type="ECO:0000259" key="8">
    <source>
        <dbReference type="Pfam" id="PF03372"/>
    </source>
</evidence>
<evidence type="ECO:0000256" key="4">
    <source>
        <dbReference type="ARBA" id="ARBA00022842"/>
    </source>
</evidence>
<name>A0A1G8AFP3_9SPHI</name>
<dbReference type="GO" id="GO:0003677">
    <property type="term" value="F:DNA binding"/>
    <property type="evidence" value="ECO:0007669"/>
    <property type="project" value="InterPro"/>
</dbReference>
<feature type="active site" description="Proton acceptor" evidence="5">
    <location>
        <position position="248"/>
    </location>
</feature>
<keyword evidence="3" id="KW-0378">Hydrolase</keyword>
<proteinExistence type="inferred from homology"/>
<evidence type="ECO:0000256" key="2">
    <source>
        <dbReference type="ARBA" id="ARBA00022723"/>
    </source>
</evidence>
<feature type="active site" description="Proton donor/acceptor" evidence="5">
    <location>
        <position position="147"/>
    </location>
</feature>
<feature type="site" description="Transition state stabilizer" evidence="7">
    <location>
        <position position="149"/>
    </location>
</feature>
<protein>
    <submittedName>
        <fullName evidence="9">Exodeoxyribonuclease III</fullName>
    </submittedName>
</protein>
<dbReference type="CDD" id="cd09086">
    <property type="entry name" value="ExoIII-like_AP-endo"/>
    <property type="match status" value="1"/>
</dbReference>
<feature type="site" description="Interaction with DNA substrate" evidence="7">
    <location>
        <position position="248"/>
    </location>
</feature>
<dbReference type="InterPro" id="IPR037493">
    <property type="entry name" value="ExoIII-like"/>
</dbReference>
<dbReference type="STRING" id="551996.SAMN05192573_107183"/>
<dbReference type="PROSITE" id="PS51435">
    <property type="entry name" value="AP_NUCLEASE_F1_4"/>
    <property type="match status" value="1"/>
</dbReference>
<dbReference type="InterPro" id="IPR004808">
    <property type="entry name" value="AP_endonuc_1"/>
</dbReference>
<evidence type="ECO:0000313" key="10">
    <source>
        <dbReference type="Proteomes" id="UP000199705"/>
    </source>
</evidence>
<keyword evidence="2 6" id="KW-0479">Metal-binding</keyword>
<dbReference type="GO" id="GO:0006281">
    <property type="term" value="P:DNA repair"/>
    <property type="evidence" value="ECO:0007669"/>
    <property type="project" value="InterPro"/>
</dbReference>
<dbReference type="EMBL" id="FNCG01000007">
    <property type="protein sequence ID" value="SDH19784.1"/>
    <property type="molecule type" value="Genomic_DNA"/>
</dbReference>
<feature type="binding site" evidence="6">
    <location>
        <position position="247"/>
    </location>
    <ligand>
        <name>Mg(2+)</name>
        <dbReference type="ChEBI" id="CHEBI:18420"/>
        <label>1</label>
    </ligand>
</feature>
<feature type="binding site" evidence="6">
    <location>
        <position position="248"/>
    </location>
    <ligand>
        <name>Mg(2+)</name>
        <dbReference type="ChEBI" id="CHEBI:18420"/>
        <label>1</label>
    </ligand>
</feature>
<comment type="similarity">
    <text evidence="1">Belongs to the DNA repair enzymes AP/ExoA family.</text>
</comment>
<keyword evidence="4 6" id="KW-0460">Magnesium</keyword>
<dbReference type="NCBIfam" id="TIGR00633">
    <property type="entry name" value="xth"/>
    <property type="match status" value="1"/>
</dbReference>
<dbReference type="SUPFAM" id="SSF56219">
    <property type="entry name" value="DNase I-like"/>
    <property type="match status" value="1"/>
</dbReference>
<dbReference type="GO" id="GO:0046872">
    <property type="term" value="F:metal ion binding"/>
    <property type="evidence" value="ECO:0007669"/>
    <property type="project" value="UniProtKB-KW"/>
</dbReference>
<evidence type="ECO:0000256" key="6">
    <source>
        <dbReference type="PIRSR" id="PIRSR604808-2"/>
    </source>
</evidence>
<organism evidence="9 10">
    <name type="scientific">Mucilaginibacter gossypii</name>
    <dbReference type="NCBI Taxonomy" id="551996"/>
    <lineage>
        <taxon>Bacteria</taxon>
        <taxon>Pseudomonadati</taxon>
        <taxon>Bacteroidota</taxon>
        <taxon>Sphingobacteriia</taxon>
        <taxon>Sphingobacteriales</taxon>
        <taxon>Sphingobacteriaceae</taxon>
        <taxon>Mucilaginibacter</taxon>
    </lineage>
</organism>
<feature type="binding site" evidence="6">
    <location>
        <position position="34"/>
    </location>
    <ligand>
        <name>Mg(2+)</name>
        <dbReference type="ChEBI" id="CHEBI:18420"/>
        <label>1</label>
    </ligand>
</feature>
<dbReference type="AlphaFoldDB" id="A0A1G8AFP3"/>
<dbReference type="PANTHER" id="PTHR43250">
    <property type="entry name" value="EXODEOXYRIBONUCLEASE III"/>
    <property type="match status" value="1"/>
</dbReference>
<dbReference type="Proteomes" id="UP000199705">
    <property type="component" value="Unassembled WGS sequence"/>
</dbReference>
<dbReference type="InterPro" id="IPR036691">
    <property type="entry name" value="Endo/exonu/phosph_ase_sf"/>
</dbReference>
<dbReference type="NCBIfam" id="TIGR00195">
    <property type="entry name" value="exoDNase_III"/>
    <property type="match status" value="1"/>
</dbReference>
<dbReference type="Pfam" id="PF03372">
    <property type="entry name" value="Exo_endo_phos"/>
    <property type="match status" value="1"/>
</dbReference>
<gene>
    <name evidence="9" type="ORF">SAMN05192573_107183</name>
</gene>